<feature type="compositionally biased region" description="Low complexity" evidence="1">
    <location>
        <begin position="80"/>
        <end position="90"/>
    </location>
</feature>
<reference evidence="2 3" key="1">
    <citation type="journal article" date="2018" name="BMC Genomics">
        <title>Genomic comparison of Trypanosoma conorhini and Trypanosoma rangeli to Trypanosoma cruzi strains of high and low virulence.</title>
        <authorList>
            <person name="Bradwell K.R."/>
            <person name="Koparde V.N."/>
            <person name="Matveyev A.V."/>
            <person name="Serrano M.G."/>
            <person name="Alves J.M."/>
            <person name="Parikh H."/>
            <person name="Huang B."/>
            <person name="Lee V."/>
            <person name="Espinosa-Alvarez O."/>
            <person name="Ortiz P.A."/>
            <person name="Costa-Martins A.G."/>
            <person name="Teixeira M.M."/>
            <person name="Buck G.A."/>
        </authorList>
    </citation>
    <scope>NUCLEOTIDE SEQUENCE [LARGE SCALE GENOMIC DNA]</scope>
    <source>
        <strain evidence="2 3">AM80</strain>
    </source>
</reference>
<dbReference type="RefSeq" id="XP_029233334.1">
    <property type="nucleotide sequence ID" value="XM_029386798.1"/>
</dbReference>
<gene>
    <name evidence="2" type="ORF">TraAM80_10158</name>
</gene>
<organism evidence="2 3">
    <name type="scientific">Trypanosoma rangeli</name>
    <dbReference type="NCBI Taxonomy" id="5698"/>
    <lineage>
        <taxon>Eukaryota</taxon>
        <taxon>Discoba</taxon>
        <taxon>Euglenozoa</taxon>
        <taxon>Kinetoplastea</taxon>
        <taxon>Metakinetoplastina</taxon>
        <taxon>Trypanosomatida</taxon>
        <taxon>Trypanosomatidae</taxon>
        <taxon>Trypanosoma</taxon>
        <taxon>Herpetosoma</taxon>
    </lineage>
</organism>
<dbReference type="EMBL" id="MKGL01000829">
    <property type="protein sequence ID" value="RNE95607.1"/>
    <property type="molecule type" value="Genomic_DNA"/>
</dbReference>
<name>A0A3R7LXN3_TRYRA</name>
<evidence type="ECO:0000313" key="3">
    <source>
        <dbReference type="Proteomes" id="UP000283634"/>
    </source>
</evidence>
<feature type="region of interest" description="Disordered" evidence="1">
    <location>
        <begin position="67"/>
        <end position="90"/>
    </location>
</feature>
<dbReference type="AlphaFoldDB" id="A0A3R7LXN3"/>
<feature type="compositionally biased region" description="Basic and acidic residues" evidence="1">
    <location>
        <begin position="23"/>
        <end position="36"/>
    </location>
</feature>
<evidence type="ECO:0000256" key="1">
    <source>
        <dbReference type="SAM" id="MobiDB-lite"/>
    </source>
</evidence>
<feature type="region of interest" description="Disordered" evidence="1">
    <location>
        <begin position="1"/>
        <end position="42"/>
    </location>
</feature>
<keyword evidence="3" id="KW-1185">Reference proteome</keyword>
<accession>A0A3R7LXN3</accession>
<dbReference type="GeneID" id="40334091"/>
<proteinExistence type="predicted"/>
<protein>
    <submittedName>
        <fullName evidence="2">Uncharacterized protein</fullName>
    </submittedName>
</protein>
<dbReference type="Proteomes" id="UP000283634">
    <property type="component" value="Unassembled WGS sequence"/>
</dbReference>
<comment type="caution">
    <text evidence="2">The sequence shown here is derived from an EMBL/GenBank/DDBJ whole genome shotgun (WGS) entry which is preliminary data.</text>
</comment>
<evidence type="ECO:0000313" key="2">
    <source>
        <dbReference type="EMBL" id="RNE95607.1"/>
    </source>
</evidence>
<sequence>MQSPPLGAAEHQTKSQKTPHYPTQRERLVGVSRDSKNGPVVACRRNDAGATSQRYIASLRLAAPCPSEVGGARRPHRRGAPPLQQAVPQAAPADRTLLRQAAITHICRAIAGSRAGAKPKWCQRGAGSAGGDRALSALRNGRAAAHTKRRFMTTDGEQF</sequence>